<dbReference type="InterPro" id="IPR002110">
    <property type="entry name" value="Ankyrin_rpt"/>
</dbReference>
<evidence type="ECO:0000256" key="3">
    <source>
        <dbReference type="SAM" id="MobiDB-lite"/>
    </source>
</evidence>
<dbReference type="InterPro" id="IPR036770">
    <property type="entry name" value="Ankyrin_rpt-contain_sf"/>
</dbReference>
<reference evidence="5" key="1">
    <citation type="journal article" date="2010" name="Nature">
        <title>The Amphimedon queenslandica genome and the evolution of animal complexity.</title>
        <authorList>
            <person name="Srivastava M."/>
            <person name="Simakov O."/>
            <person name="Chapman J."/>
            <person name="Fahey B."/>
            <person name="Gauthier M.E."/>
            <person name="Mitros T."/>
            <person name="Richards G.S."/>
            <person name="Conaco C."/>
            <person name="Dacre M."/>
            <person name="Hellsten U."/>
            <person name="Larroux C."/>
            <person name="Putnam N.H."/>
            <person name="Stanke M."/>
            <person name="Adamska M."/>
            <person name="Darling A."/>
            <person name="Degnan S.M."/>
            <person name="Oakley T.H."/>
            <person name="Plachetzki D.C."/>
            <person name="Zhai Y."/>
            <person name="Adamski M."/>
            <person name="Calcino A."/>
            <person name="Cummins S.F."/>
            <person name="Goodstein D.M."/>
            <person name="Harris C."/>
            <person name="Jackson D.J."/>
            <person name="Leys S.P."/>
            <person name="Shu S."/>
            <person name="Woodcroft B.J."/>
            <person name="Vervoort M."/>
            <person name="Kosik K.S."/>
            <person name="Manning G."/>
            <person name="Degnan B.M."/>
            <person name="Rokhsar D.S."/>
        </authorList>
    </citation>
    <scope>NUCLEOTIDE SEQUENCE [LARGE SCALE GENOMIC DNA]</scope>
</reference>
<accession>A0AAN0J2N3</accession>
<proteinExistence type="predicted"/>
<dbReference type="Pfam" id="PF12796">
    <property type="entry name" value="Ank_2"/>
    <property type="match status" value="1"/>
</dbReference>
<dbReference type="Gene3D" id="1.25.40.20">
    <property type="entry name" value="Ankyrin repeat-containing domain"/>
    <property type="match status" value="1"/>
</dbReference>
<evidence type="ECO:0000256" key="2">
    <source>
        <dbReference type="ARBA" id="ARBA00023043"/>
    </source>
</evidence>
<keyword evidence="2" id="KW-0040">ANK repeat</keyword>
<feature type="compositionally biased region" description="Acidic residues" evidence="3">
    <location>
        <begin position="216"/>
        <end position="227"/>
    </location>
</feature>
<evidence type="ECO:0000313" key="4">
    <source>
        <dbReference type="EnsemblMetazoa" id="XP_019850998.1"/>
    </source>
</evidence>
<keyword evidence="5" id="KW-1185">Reference proteome</keyword>
<dbReference type="KEGG" id="aqu:109581373"/>
<evidence type="ECO:0000313" key="5">
    <source>
        <dbReference type="Proteomes" id="UP000007879"/>
    </source>
</evidence>
<dbReference type="SUPFAM" id="SSF48403">
    <property type="entry name" value="Ankyrin repeat"/>
    <property type="match status" value="1"/>
</dbReference>
<feature type="region of interest" description="Disordered" evidence="3">
    <location>
        <begin position="214"/>
        <end position="234"/>
    </location>
</feature>
<dbReference type="GeneID" id="109581373"/>
<keyword evidence="1" id="KW-0677">Repeat</keyword>
<reference evidence="4" key="2">
    <citation type="submission" date="2024-06" db="UniProtKB">
        <authorList>
            <consortium name="EnsemblMetazoa"/>
        </authorList>
    </citation>
    <scope>IDENTIFICATION</scope>
</reference>
<organism evidence="4 5">
    <name type="scientific">Amphimedon queenslandica</name>
    <name type="common">Sponge</name>
    <dbReference type="NCBI Taxonomy" id="400682"/>
    <lineage>
        <taxon>Eukaryota</taxon>
        <taxon>Metazoa</taxon>
        <taxon>Porifera</taxon>
        <taxon>Demospongiae</taxon>
        <taxon>Heteroscleromorpha</taxon>
        <taxon>Haplosclerida</taxon>
        <taxon>Niphatidae</taxon>
        <taxon>Amphimedon</taxon>
    </lineage>
</organism>
<dbReference type="Proteomes" id="UP000007879">
    <property type="component" value="Unassembled WGS sequence"/>
</dbReference>
<dbReference type="PANTHER" id="PTHR24171">
    <property type="entry name" value="ANKYRIN REPEAT DOMAIN-CONTAINING PROTEIN 39-RELATED"/>
    <property type="match status" value="1"/>
</dbReference>
<dbReference type="EnsemblMetazoa" id="XM_019995439.1">
    <property type="protein sequence ID" value="XP_019850998.1"/>
    <property type="gene ID" value="LOC109581373"/>
</dbReference>
<evidence type="ECO:0000256" key="1">
    <source>
        <dbReference type="ARBA" id="ARBA00022737"/>
    </source>
</evidence>
<feature type="region of interest" description="Disordered" evidence="3">
    <location>
        <begin position="113"/>
        <end position="144"/>
    </location>
</feature>
<sequence length="376" mass="41711">MATASDSSSPEYATLKEMFGALVDNLVANAPVIAPLNNHLLSSGLIPEAAFNTVQYLGPGSTPYDRCNSMLTPVLAKVESNPACFNSLIKSLEKVKLDDIVVKLKDKLKSRKRACEGQKEKERNDTQTDSESTSTDEEVDPLPFPLVSIPPDLSYTTIGKMTEDLEFLSIDVAATILLDQELSSLFAPSSSRPHLQQFCEQVFNYVKYHRRSYPSEVDEEPESEESEEKPHDLSPDDISRVFEVGIFFLAILALFEAKTEILKVAVSSEKQHKANLLHHASKHGWVSVIDALIKQHGFDPASTDAINQTAVHYAAKHAEYEAFKILVTNHNCDPMCRNSKGETPLLFAIESGSIEIVKYYKTLPLGCDGNTPYNDW</sequence>
<name>A0AAN0J2N3_AMPQE</name>
<feature type="compositionally biased region" description="Basic and acidic residues" evidence="3">
    <location>
        <begin position="113"/>
        <end position="126"/>
    </location>
</feature>
<dbReference type="RefSeq" id="XP_019850998.1">
    <property type="nucleotide sequence ID" value="XM_019995439.1"/>
</dbReference>
<protein>
    <submittedName>
        <fullName evidence="4">Uncharacterized protein</fullName>
    </submittedName>
</protein>
<dbReference type="AlphaFoldDB" id="A0AAN0J2N3"/>